<keyword evidence="3" id="KW-1185">Reference proteome</keyword>
<sequence length="72" mass="8015">MAAACPYIADRKRVDNGKRWRSDFHGGRRVAAAWVSIGRDRRRRGARGAGWGTQAGRAANRTRPRAPREGGR</sequence>
<reference evidence="2 3" key="1">
    <citation type="submission" date="2023-11" db="EMBL/GenBank/DDBJ databases">
        <authorList>
            <person name="Okamura Y."/>
        </authorList>
    </citation>
    <scope>NUCLEOTIDE SEQUENCE [LARGE SCALE GENOMIC DNA]</scope>
</reference>
<dbReference type="AlphaFoldDB" id="A0AAV1IXC6"/>
<gene>
    <name evidence="2" type="ORF">LNINA_LOCUS796</name>
</gene>
<protein>
    <submittedName>
        <fullName evidence="2">Uncharacterized protein</fullName>
    </submittedName>
</protein>
<name>A0AAV1IXC6_9NEOP</name>
<feature type="region of interest" description="Disordered" evidence="1">
    <location>
        <begin position="41"/>
        <end position="72"/>
    </location>
</feature>
<evidence type="ECO:0000256" key="1">
    <source>
        <dbReference type="SAM" id="MobiDB-lite"/>
    </source>
</evidence>
<evidence type="ECO:0000313" key="3">
    <source>
        <dbReference type="Proteomes" id="UP001497472"/>
    </source>
</evidence>
<proteinExistence type="predicted"/>
<comment type="caution">
    <text evidence="2">The sequence shown here is derived from an EMBL/GenBank/DDBJ whole genome shotgun (WGS) entry which is preliminary data.</text>
</comment>
<organism evidence="2 3">
    <name type="scientific">Leptosia nina</name>
    <dbReference type="NCBI Taxonomy" id="320188"/>
    <lineage>
        <taxon>Eukaryota</taxon>
        <taxon>Metazoa</taxon>
        <taxon>Ecdysozoa</taxon>
        <taxon>Arthropoda</taxon>
        <taxon>Hexapoda</taxon>
        <taxon>Insecta</taxon>
        <taxon>Pterygota</taxon>
        <taxon>Neoptera</taxon>
        <taxon>Endopterygota</taxon>
        <taxon>Lepidoptera</taxon>
        <taxon>Glossata</taxon>
        <taxon>Ditrysia</taxon>
        <taxon>Papilionoidea</taxon>
        <taxon>Pieridae</taxon>
        <taxon>Pierinae</taxon>
        <taxon>Leptosia</taxon>
    </lineage>
</organism>
<dbReference type="Proteomes" id="UP001497472">
    <property type="component" value="Unassembled WGS sequence"/>
</dbReference>
<dbReference type="EMBL" id="CAVLEF010000001">
    <property type="protein sequence ID" value="CAK1540766.1"/>
    <property type="molecule type" value="Genomic_DNA"/>
</dbReference>
<evidence type="ECO:0000313" key="2">
    <source>
        <dbReference type="EMBL" id="CAK1540766.1"/>
    </source>
</evidence>
<accession>A0AAV1IXC6</accession>